<accession>A0A410FZU1</accession>
<name>A0A410FZU1_9FLAO</name>
<evidence type="ECO:0000313" key="2">
    <source>
        <dbReference type="Proteomes" id="UP000285517"/>
    </source>
</evidence>
<keyword evidence="2" id="KW-1185">Reference proteome</keyword>
<evidence type="ECO:0008006" key="3">
    <source>
        <dbReference type="Google" id="ProtNLM"/>
    </source>
</evidence>
<dbReference type="Proteomes" id="UP000285517">
    <property type="component" value="Chromosome"/>
</dbReference>
<dbReference type="OrthoDB" id="763581at2"/>
<dbReference type="EMBL" id="CP034951">
    <property type="protein sequence ID" value="QAA80537.1"/>
    <property type="molecule type" value="Genomic_DNA"/>
</dbReference>
<sequence>MMRKILFVGAFLFLCSHSYSQKHQISAGMGIGSSNQILDVMESAFSPIFFSSSTLNQTSEIGEFRLSYAYTPLERWHYGATVSYSSTNFDVNFDQEKIGEQVNTYYTLAAETSYSYLKKEKVNMYALVGAGATFGTSKKQIQHSDYDVDGDYHDTFFNFQVTPIGVSYGKQWGGFAELGFGYRGIFSFGVFYNFD</sequence>
<dbReference type="AlphaFoldDB" id="A0A410FZU1"/>
<protein>
    <recommendedName>
        <fullName evidence="3">Outer membrane protein beta-barrel domain-containing protein</fullName>
    </recommendedName>
</protein>
<dbReference type="RefSeq" id="WP_128248937.1">
    <property type="nucleotide sequence ID" value="NZ_CP034951.1"/>
</dbReference>
<dbReference type="KEGG" id="aev:EI546_01795"/>
<evidence type="ECO:0000313" key="1">
    <source>
        <dbReference type="EMBL" id="QAA80537.1"/>
    </source>
</evidence>
<proteinExistence type="predicted"/>
<reference evidence="1 2" key="1">
    <citation type="submission" date="2019-01" db="EMBL/GenBank/DDBJ databases">
        <title>Complete genome sequencing of Aequorivita sp. H23M31.</title>
        <authorList>
            <person name="Bae J.-W."/>
        </authorList>
    </citation>
    <scope>NUCLEOTIDE SEQUENCE [LARGE SCALE GENOMIC DNA]</scope>
    <source>
        <strain evidence="1 2">H23M31</strain>
    </source>
</reference>
<gene>
    <name evidence="1" type="ORF">EI546_01795</name>
</gene>
<organism evidence="1 2">
    <name type="scientific">Aequorivita ciconiae</name>
    <dbReference type="NCBI Taxonomy" id="2494375"/>
    <lineage>
        <taxon>Bacteria</taxon>
        <taxon>Pseudomonadati</taxon>
        <taxon>Bacteroidota</taxon>
        <taxon>Flavobacteriia</taxon>
        <taxon>Flavobacteriales</taxon>
        <taxon>Flavobacteriaceae</taxon>
        <taxon>Aequorivita</taxon>
    </lineage>
</organism>